<dbReference type="InterPro" id="IPR014710">
    <property type="entry name" value="RmlC-like_jellyroll"/>
</dbReference>
<proteinExistence type="predicted"/>
<protein>
    <recommendedName>
        <fullName evidence="1">ChrR-like cupin domain-containing protein</fullName>
    </recommendedName>
</protein>
<dbReference type="EMBL" id="JACCCZ010000001">
    <property type="protein sequence ID" value="NYG01272.1"/>
    <property type="molecule type" value="Genomic_DNA"/>
</dbReference>
<evidence type="ECO:0000313" key="2">
    <source>
        <dbReference type="EMBL" id="NYG01272.1"/>
    </source>
</evidence>
<dbReference type="InterPro" id="IPR025979">
    <property type="entry name" value="ChrR-like_cupin_dom"/>
</dbReference>
<dbReference type="GeneID" id="98051348"/>
<dbReference type="SUPFAM" id="SSF51182">
    <property type="entry name" value="RmlC-like cupins"/>
    <property type="match status" value="1"/>
</dbReference>
<sequence length="179" mass="20248">MTQLFDPPPTPDADPAGPYPASRLAITREFEVPDIHVPPSEEASPWVPWGDNAAIRHLAFDVRNNKFSNILWVKGGGRLGVHRHSGAVRGFCLEGSWRYEEYDWVATPGAYVHENPGVQHTLVCDDPNGMKTLFWMEGTLEFYDDHGALDEMMDVFWFIEHYVTYCRAHGIGVNDALFV</sequence>
<dbReference type="Pfam" id="PF12973">
    <property type="entry name" value="Cupin_7"/>
    <property type="match status" value="1"/>
</dbReference>
<dbReference type="AlphaFoldDB" id="A0A852W723"/>
<dbReference type="InterPro" id="IPR011051">
    <property type="entry name" value="RmlC_Cupin_sf"/>
</dbReference>
<dbReference type="RefSeq" id="WP_179760704.1">
    <property type="nucleotide sequence ID" value="NZ_BAAAJZ010000008.1"/>
</dbReference>
<organism evidence="2 3">
    <name type="scientific">Pseudonocardia alni</name>
    <name type="common">Amycolata alni</name>
    <dbReference type="NCBI Taxonomy" id="33907"/>
    <lineage>
        <taxon>Bacteria</taxon>
        <taxon>Bacillati</taxon>
        <taxon>Actinomycetota</taxon>
        <taxon>Actinomycetes</taxon>
        <taxon>Pseudonocardiales</taxon>
        <taxon>Pseudonocardiaceae</taxon>
        <taxon>Pseudonocardia</taxon>
    </lineage>
</organism>
<comment type="caution">
    <text evidence="2">The sequence shown here is derived from an EMBL/GenBank/DDBJ whole genome shotgun (WGS) entry which is preliminary data.</text>
</comment>
<evidence type="ECO:0000313" key="3">
    <source>
        <dbReference type="Proteomes" id="UP000549695"/>
    </source>
</evidence>
<dbReference type="CDD" id="cd20302">
    <property type="entry name" value="cupin_DAD"/>
    <property type="match status" value="1"/>
</dbReference>
<feature type="domain" description="ChrR-like cupin" evidence="1">
    <location>
        <begin position="42"/>
        <end position="125"/>
    </location>
</feature>
<dbReference type="Proteomes" id="UP000549695">
    <property type="component" value="Unassembled WGS sequence"/>
</dbReference>
<reference evidence="2 3" key="1">
    <citation type="submission" date="2020-07" db="EMBL/GenBank/DDBJ databases">
        <title>Sequencing the genomes of 1000 actinobacteria strains.</title>
        <authorList>
            <person name="Klenk H.-P."/>
        </authorList>
    </citation>
    <scope>NUCLEOTIDE SEQUENCE [LARGE SCALE GENOMIC DNA]</scope>
    <source>
        <strain evidence="2 3">DSM 44749</strain>
    </source>
</reference>
<dbReference type="Gene3D" id="2.60.120.10">
    <property type="entry name" value="Jelly Rolls"/>
    <property type="match status" value="1"/>
</dbReference>
<keyword evidence="3" id="KW-1185">Reference proteome</keyword>
<gene>
    <name evidence="2" type="ORF">HDA37_001557</name>
</gene>
<evidence type="ECO:0000259" key="1">
    <source>
        <dbReference type="Pfam" id="PF12973"/>
    </source>
</evidence>
<name>A0A852W723_PSEA5</name>
<accession>A0A852W723</accession>